<proteinExistence type="predicted"/>
<organism evidence="1 2">
    <name type="scientific">Rozella allomycis (strain CSF55)</name>
    <dbReference type="NCBI Taxonomy" id="988480"/>
    <lineage>
        <taxon>Eukaryota</taxon>
        <taxon>Fungi</taxon>
        <taxon>Fungi incertae sedis</taxon>
        <taxon>Cryptomycota</taxon>
        <taxon>Cryptomycota incertae sedis</taxon>
        <taxon>Rozella</taxon>
    </lineage>
</organism>
<dbReference type="Proteomes" id="UP000281549">
    <property type="component" value="Unassembled WGS sequence"/>
</dbReference>
<dbReference type="AlphaFoldDB" id="A0A4P9YNJ3"/>
<protein>
    <submittedName>
        <fullName evidence="1">Uncharacterized protein</fullName>
    </submittedName>
</protein>
<dbReference type="InterPro" id="IPR046341">
    <property type="entry name" value="SET_dom_sf"/>
</dbReference>
<dbReference type="SUPFAM" id="SSF82199">
    <property type="entry name" value="SET domain"/>
    <property type="match status" value="1"/>
</dbReference>
<evidence type="ECO:0000313" key="2">
    <source>
        <dbReference type="Proteomes" id="UP000281549"/>
    </source>
</evidence>
<sequence length="110" mass="12878">MTLCVCCAKRALKRGEHDVKRKAAEISRHFVLLFVIHKYDNPILEVKKVESDGAVVYARQNVKRGQIVGQYHGRLLREEENCPYLDRVVSLREFYKVVHDENITPHEMRS</sequence>
<accession>A0A4P9YNJ3</accession>
<dbReference type="EMBL" id="ML005097">
    <property type="protein sequence ID" value="RKP20210.1"/>
    <property type="molecule type" value="Genomic_DNA"/>
</dbReference>
<name>A0A4P9YNJ3_ROZAC</name>
<evidence type="ECO:0000313" key="1">
    <source>
        <dbReference type="EMBL" id="RKP20210.1"/>
    </source>
</evidence>
<gene>
    <name evidence="1" type="ORF">ROZALSC1DRAFT_21599</name>
</gene>
<reference evidence="2" key="1">
    <citation type="journal article" date="2018" name="Nat. Microbiol.">
        <title>Leveraging single-cell genomics to expand the fungal tree of life.</title>
        <authorList>
            <person name="Ahrendt S.R."/>
            <person name="Quandt C.A."/>
            <person name="Ciobanu D."/>
            <person name="Clum A."/>
            <person name="Salamov A."/>
            <person name="Andreopoulos B."/>
            <person name="Cheng J.F."/>
            <person name="Woyke T."/>
            <person name="Pelin A."/>
            <person name="Henrissat B."/>
            <person name="Reynolds N.K."/>
            <person name="Benny G.L."/>
            <person name="Smith M.E."/>
            <person name="James T.Y."/>
            <person name="Grigoriev I.V."/>
        </authorList>
    </citation>
    <scope>NUCLEOTIDE SEQUENCE [LARGE SCALE GENOMIC DNA]</scope>
    <source>
        <strain evidence="2">CSF55</strain>
    </source>
</reference>
<dbReference type="Gene3D" id="2.170.270.10">
    <property type="entry name" value="SET domain"/>
    <property type="match status" value="1"/>
</dbReference>